<dbReference type="InterPro" id="IPR029030">
    <property type="entry name" value="Caspase-like_dom_sf"/>
</dbReference>
<dbReference type="InterPro" id="IPR011600">
    <property type="entry name" value="Pept_C14_caspase"/>
</dbReference>
<feature type="domain" description="Peptidase C14 caspase" evidence="1">
    <location>
        <begin position="17"/>
        <end position="224"/>
    </location>
</feature>
<dbReference type="EMBL" id="SMFZ01000001">
    <property type="protein sequence ID" value="TCK25226.1"/>
    <property type="molecule type" value="Genomic_DNA"/>
</dbReference>
<dbReference type="GO" id="GO:0006508">
    <property type="term" value="P:proteolysis"/>
    <property type="evidence" value="ECO:0007669"/>
    <property type="project" value="InterPro"/>
</dbReference>
<evidence type="ECO:0000259" key="1">
    <source>
        <dbReference type="Pfam" id="PF00656"/>
    </source>
</evidence>
<evidence type="ECO:0000313" key="2">
    <source>
        <dbReference type="EMBL" id="TCK25226.1"/>
    </source>
</evidence>
<dbReference type="SUPFAM" id="SSF52129">
    <property type="entry name" value="Caspase-like"/>
    <property type="match status" value="1"/>
</dbReference>
<name>A0A4V2PIN0_PSEEN</name>
<dbReference type="Pfam" id="PF00656">
    <property type="entry name" value="Peptidase_C14"/>
    <property type="match status" value="1"/>
</dbReference>
<sequence>MTDEAAFGRLPDPSASRVVLIGASEFSHLSSLPSVSRNVAALSAAFRNLDLWGLPQQHCVTVQNPDSLTELVTPVDEAASCAEDTLIVYYSGHGLVDRETGELHLALRGSIADRSYTAVRYDLVRQQVLRSPARRKLIILDCCYSGRALGLMGDAATALAEEAAAEGTLVIASAPENSAALAPEGENFTAFTGELLDVLDRGVNSEAEYLDVDLVYRRVFSALKAKIETTPAEAREKYCWTTSDCPQ</sequence>
<dbReference type="RefSeq" id="WP_132421544.1">
    <property type="nucleotide sequence ID" value="NZ_SMFZ01000001.1"/>
</dbReference>
<accession>A0A4V2PIN0</accession>
<evidence type="ECO:0000313" key="3">
    <source>
        <dbReference type="Proteomes" id="UP000295560"/>
    </source>
</evidence>
<gene>
    <name evidence="2" type="ORF">EV378_1026</name>
</gene>
<reference evidence="2 3" key="1">
    <citation type="submission" date="2019-03" db="EMBL/GenBank/DDBJ databases">
        <title>Sequencing the genomes of 1000 actinobacteria strains.</title>
        <authorList>
            <person name="Klenk H.-P."/>
        </authorList>
    </citation>
    <scope>NUCLEOTIDE SEQUENCE [LARGE SCALE GENOMIC DNA]</scope>
    <source>
        <strain evidence="2 3">DSM 44969</strain>
    </source>
</reference>
<keyword evidence="3" id="KW-1185">Reference proteome</keyword>
<organism evidence="2 3">
    <name type="scientific">Pseudonocardia endophytica</name>
    <dbReference type="NCBI Taxonomy" id="401976"/>
    <lineage>
        <taxon>Bacteria</taxon>
        <taxon>Bacillati</taxon>
        <taxon>Actinomycetota</taxon>
        <taxon>Actinomycetes</taxon>
        <taxon>Pseudonocardiales</taxon>
        <taxon>Pseudonocardiaceae</taxon>
        <taxon>Pseudonocardia</taxon>
    </lineage>
</organism>
<proteinExistence type="predicted"/>
<dbReference type="Gene3D" id="3.40.50.1460">
    <property type="match status" value="1"/>
</dbReference>
<comment type="caution">
    <text evidence="2">The sequence shown here is derived from an EMBL/GenBank/DDBJ whole genome shotgun (WGS) entry which is preliminary data.</text>
</comment>
<dbReference type="NCBIfam" id="NF047832">
    <property type="entry name" value="caspase_w_EACC1"/>
    <property type="match status" value="1"/>
</dbReference>
<dbReference type="Proteomes" id="UP000295560">
    <property type="component" value="Unassembled WGS sequence"/>
</dbReference>
<dbReference type="AlphaFoldDB" id="A0A4V2PIN0"/>
<protein>
    <submittedName>
        <fullName evidence="2">Caspase domain-containing protein</fullName>
    </submittedName>
</protein>
<dbReference type="OrthoDB" id="3197455at2"/>
<dbReference type="GO" id="GO:0004197">
    <property type="term" value="F:cysteine-type endopeptidase activity"/>
    <property type="evidence" value="ECO:0007669"/>
    <property type="project" value="InterPro"/>
</dbReference>